<keyword evidence="2" id="KW-1185">Reference proteome</keyword>
<proteinExistence type="predicted"/>
<evidence type="ECO:0000313" key="2">
    <source>
        <dbReference type="Proteomes" id="UP000646745"/>
    </source>
</evidence>
<name>A0ABQ3E2V5_9GAMM</name>
<sequence length="135" mass="14773">MLEIEYLKQLLQRIGAAKYTGIESNYLVYAALGENFSDEEFLKLKYHMDEIWEAGLIKGRDGPGKNGWGYQGKPPRMMLIPIPLVLTPIGSELLQELNKPKGLERLKTAMRSVGGIAGSEALKAAIGALLKGAIS</sequence>
<reference evidence="2" key="1">
    <citation type="journal article" date="2019" name="Int. J. Syst. Evol. Microbiol.">
        <title>The Global Catalogue of Microorganisms (GCM) 10K type strain sequencing project: providing services to taxonomists for standard genome sequencing and annotation.</title>
        <authorList>
            <consortium name="The Broad Institute Genomics Platform"/>
            <consortium name="The Broad Institute Genome Sequencing Center for Infectious Disease"/>
            <person name="Wu L."/>
            <person name="Ma J."/>
        </authorList>
    </citation>
    <scope>NUCLEOTIDE SEQUENCE [LARGE SCALE GENOMIC DNA]</scope>
    <source>
        <strain evidence="2">KCTC 32998</strain>
    </source>
</reference>
<evidence type="ECO:0000313" key="1">
    <source>
        <dbReference type="EMBL" id="GHB24534.1"/>
    </source>
</evidence>
<accession>A0ABQ3E2V5</accession>
<gene>
    <name evidence="1" type="ORF">GCM10009038_24520</name>
</gene>
<dbReference type="RefSeq" id="WP_189445184.1">
    <property type="nucleotide sequence ID" value="NZ_BMZI01000005.1"/>
</dbReference>
<protein>
    <recommendedName>
        <fullName evidence="3">DUF2513 domain-containing protein</fullName>
    </recommendedName>
</protein>
<comment type="caution">
    <text evidence="1">The sequence shown here is derived from an EMBL/GenBank/DDBJ whole genome shotgun (WGS) entry which is preliminary data.</text>
</comment>
<evidence type="ECO:0008006" key="3">
    <source>
        <dbReference type="Google" id="ProtNLM"/>
    </source>
</evidence>
<organism evidence="1 2">
    <name type="scientific">Salinicola rhizosphaerae</name>
    <dbReference type="NCBI Taxonomy" id="1443141"/>
    <lineage>
        <taxon>Bacteria</taxon>
        <taxon>Pseudomonadati</taxon>
        <taxon>Pseudomonadota</taxon>
        <taxon>Gammaproteobacteria</taxon>
        <taxon>Oceanospirillales</taxon>
        <taxon>Halomonadaceae</taxon>
        <taxon>Salinicola</taxon>
    </lineage>
</organism>
<dbReference type="EMBL" id="BMZI01000005">
    <property type="protein sequence ID" value="GHB24534.1"/>
    <property type="molecule type" value="Genomic_DNA"/>
</dbReference>
<dbReference type="Proteomes" id="UP000646745">
    <property type="component" value="Unassembled WGS sequence"/>
</dbReference>